<organism evidence="2 3">
    <name type="scientific">Chryseobacterium taiwanense</name>
    <dbReference type="NCBI Taxonomy" id="363331"/>
    <lineage>
        <taxon>Bacteria</taxon>
        <taxon>Pseudomonadati</taxon>
        <taxon>Bacteroidota</taxon>
        <taxon>Flavobacteriia</taxon>
        <taxon>Flavobacteriales</taxon>
        <taxon>Weeksellaceae</taxon>
        <taxon>Chryseobacterium group</taxon>
        <taxon>Chryseobacterium</taxon>
    </lineage>
</organism>
<proteinExistence type="predicted"/>
<dbReference type="RefSeq" id="WP_039371556.1">
    <property type="nucleotide sequence ID" value="NZ_JWTA01000015.1"/>
</dbReference>
<accession>A0A0B4E598</accession>
<keyword evidence="3" id="KW-1185">Reference proteome</keyword>
<evidence type="ECO:0000313" key="3">
    <source>
        <dbReference type="Proteomes" id="UP000031167"/>
    </source>
</evidence>
<feature type="transmembrane region" description="Helical" evidence="1">
    <location>
        <begin position="42"/>
        <end position="60"/>
    </location>
</feature>
<dbReference type="OrthoDB" id="1264588at2"/>
<gene>
    <name evidence="2" type="ORF">RM51_15470</name>
</gene>
<sequence>MKTSISKNQYVAAHSVLLFLVSVLMGYNIYQEICHPEKSDLFLSAVLVAITAAMVRKYGLKTEEKKEEKF</sequence>
<reference evidence="2 3" key="1">
    <citation type="submission" date="2014-12" db="EMBL/GenBank/DDBJ databases">
        <title>Genome sequencing of Chryseobacterium taiwanense TPW19.</title>
        <authorList>
            <person name="Tan P.W."/>
            <person name="Chan K.-G."/>
        </authorList>
    </citation>
    <scope>NUCLEOTIDE SEQUENCE [LARGE SCALE GENOMIC DNA]</scope>
    <source>
        <strain evidence="2 3">TPW19</strain>
    </source>
</reference>
<feature type="transmembrane region" description="Helical" evidence="1">
    <location>
        <begin position="12"/>
        <end position="30"/>
    </location>
</feature>
<name>A0A0B4E598_9FLAO</name>
<protein>
    <submittedName>
        <fullName evidence="2">Uncharacterized protein</fullName>
    </submittedName>
</protein>
<evidence type="ECO:0000313" key="2">
    <source>
        <dbReference type="EMBL" id="KIC61783.1"/>
    </source>
</evidence>
<keyword evidence="1" id="KW-0812">Transmembrane</keyword>
<evidence type="ECO:0000256" key="1">
    <source>
        <dbReference type="SAM" id="Phobius"/>
    </source>
</evidence>
<dbReference type="EMBL" id="JWTA01000015">
    <property type="protein sequence ID" value="KIC61783.1"/>
    <property type="molecule type" value="Genomic_DNA"/>
</dbReference>
<keyword evidence="1" id="KW-0472">Membrane</keyword>
<dbReference type="Proteomes" id="UP000031167">
    <property type="component" value="Unassembled WGS sequence"/>
</dbReference>
<keyword evidence="1" id="KW-1133">Transmembrane helix</keyword>
<dbReference type="AlphaFoldDB" id="A0A0B4E598"/>
<comment type="caution">
    <text evidence="2">The sequence shown here is derived from an EMBL/GenBank/DDBJ whole genome shotgun (WGS) entry which is preliminary data.</text>
</comment>